<dbReference type="InterPro" id="IPR050090">
    <property type="entry name" value="Tyrosine_recombinase_XerCD"/>
</dbReference>
<dbReference type="PROSITE" id="PS51898">
    <property type="entry name" value="TYR_RECOMBINASE"/>
    <property type="match status" value="1"/>
</dbReference>
<dbReference type="Pfam" id="PF00589">
    <property type="entry name" value="Phage_integrase"/>
    <property type="match status" value="1"/>
</dbReference>
<dbReference type="InterPro" id="IPR002104">
    <property type="entry name" value="Integrase_catalytic"/>
</dbReference>
<evidence type="ECO:0000313" key="5">
    <source>
        <dbReference type="EMBL" id="SIR69868.1"/>
    </source>
</evidence>
<accession>A0ABY1KE66</accession>
<dbReference type="InterPro" id="IPR013762">
    <property type="entry name" value="Integrase-like_cat_sf"/>
</dbReference>
<dbReference type="InterPro" id="IPR010998">
    <property type="entry name" value="Integrase_recombinase_N"/>
</dbReference>
<dbReference type="InterPro" id="IPR011010">
    <property type="entry name" value="DNA_brk_join_enz"/>
</dbReference>
<sequence>MSSIRKDLDLKAMCDELNISFEFLKICSENKEYITKQLLTSRSKKTLLEVIDEYYSQIGLWVDEEEMNQRNADNYKVFLRSFKNYILNNDSDILITNMSLSLFRSYLRTCKPIKGTTVTNGTYNTYLNYIRSLMYFAYESNYLFDDNADKKINKKFRRKKNPRLPKYVPDPVVSQVLKASLKSNHPYRNHSIIITLMGTGARVSELVNIKYSDINFEKNYLKLTGKGNKTRTVTLYPLVKQVLLSYANFMKIDVHSTNKIFNSTYANKTTDLRKEAVQAMVSRIFKKLGMDNEYSTHSFRHSFAVNCLKSGMKIELIAELLGHENIETTLIYTKLLNEDLMQEVQKYPLPLEKILFTLFNINEE</sequence>
<keyword evidence="6" id="KW-1185">Reference proteome</keyword>
<dbReference type="CDD" id="cd00397">
    <property type="entry name" value="DNA_BRE_C"/>
    <property type="match status" value="1"/>
</dbReference>
<comment type="similarity">
    <text evidence="1">Belongs to the 'phage' integrase family.</text>
</comment>
<proteinExistence type="inferred from homology"/>
<keyword evidence="2" id="KW-0238">DNA-binding</keyword>
<feature type="domain" description="Tyr recombinase" evidence="4">
    <location>
        <begin position="163"/>
        <end position="345"/>
    </location>
</feature>
<dbReference type="SUPFAM" id="SSF56349">
    <property type="entry name" value="DNA breaking-rejoining enzymes"/>
    <property type="match status" value="1"/>
</dbReference>
<organism evidence="5 6">
    <name type="scientific">Paenibacillus macquariensis</name>
    <dbReference type="NCBI Taxonomy" id="948756"/>
    <lineage>
        <taxon>Bacteria</taxon>
        <taxon>Bacillati</taxon>
        <taxon>Bacillota</taxon>
        <taxon>Bacilli</taxon>
        <taxon>Bacillales</taxon>
        <taxon>Paenibacillaceae</taxon>
        <taxon>Paenibacillus</taxon>
    </lineage>
</organism>
<gene>
    <name evidence="5" type="ORF">SAMN05421578_1368</name>
</gene>
<protein>
    <submittedName>
        <fullName evidence="5">Site-specific recombinase XerD</fullName>
    </submittedName>
</protein>
<dbReference type="Gene3D" id="1.10.150.130">
    <property type="match status" value="1"/>
</dbReference>
<name>A0ABY1KE66_9BACL</name>
<evidence type="ECO:0000256" key="3">
    <source>
        <dbReference type="ARBA" id="ARBA00023172"/>
    </source>
</evidence>
<evidence type="ECO:0000313" key="6">
    <source>
        <dbReference type="Proteomes" id="UP000186666"/>
    </source>
</evidence>
<evidence type="ECO:0000259" key="4">
    <source>
        <dbReference type="PROSITE" id="PS51898"/>
    </source>
</evidence>
<keyword evidence="3" id="KW-0233">DNA recombination</keyword>
<comment type="caution">
    <text evidence="5">The sequence shown here is derived from an EMBL/GenBank/DDBJ whole genome shotgun (WGS) entry which is preliminary data.</text>
</comment>
<dbReference type="Proteomes" id="UP000186666">
    <property type="component" value="Unassembled WGS sequence"/>
</dbReference>
<dbReference type="EMBL" id="FTNK01000036">
    <property type="protein sequence ID" value="SIR69868.1"/>
    <property type="molecule type" value="Genomic_DNA"/>
</dbReference>
<dbReference type="PANTHER" id="PTHR30349:SF41">
    <property type="entry name" value="INTEGRASE_RECOMBINASE PROTEIN MJ0367-RELATED"/>
    <property type="match status" value="1"/>
</dbReference>
<dbReference type="PANTHER" id="PTHR30349">
    <property type="entry name" value="PHAGE INTEGRASE-RELATED"/>
    <property type="match status" value="1"/>
</dbReference>
<evidence type="ECO:0000256" key="1">
    <source>
        <dbReference type="ARBA" id="ARBA00008857"/>
    </source>
</evidence>
<reference evidence="5 6" key="1">
    <citation type="submission" date="2017-01" db="EMBL/GenBank/DDBJ databases">
        <authorList>
            <person name="Varghese N."/>
            <person name="Submissions S."/>
        </authorList>
    </citation>
    <scope>NUCLEOTIDE SEQUENCE [LARGE SCALE GENOMIC DNA]</scope>
    <source>
        <strain evidence="5 6">ATCC 23464</strain>
    </source>
</reference>
<dbReference type="RefSeq" id="WP_068579790.1">
    <property type="nucleotide sequence ID" value="NZ_FTNK01000036.1"/>
</dbReference>
<dbReference type="Gene3D" id="1.10.443.10">
    <property type="entry name" value="Intergrase catalytic core"/>
    <property type="match status" value="1"/>
</dbReference>
<evidence type="ECO:0000256" key="2">
    <source>
        <dbReference type="ARBA" id="ARBA00023125"/>
    </source>
</evidence>